<keyword evidence="7" id="KW-1185">Reference proteome</keyword>
<dbReference type="CDD" id="cd08422">
    <property type="entry name" value="PBP2_CrgA_like"/>
    <property type="match status" value="1"/>
</dbReference>
<dbReference type="PANTHER" id="PTHR30537:SF5">
    <property type="entry name" value="HTH-TYPE TRANSCRIPTIONAL ACTIVATOR TTDR-RELATED"/>
    <property type="match status" value="1"/>
</dbReference>
<dbReference type="InterPro" id="IPR058163">
    <property type="entry name" value="LysR-type_TF_proteobact-type"/>
</dbReference>
<evidence type="ECO:0000256" key="4">
    <source>
        <dbReference type="ARBA" id="ARBA00023163"/>
    </source>
</evidence>
<evidence type="ECO:0000256" key="3">
    <source>
        <dbReference type="ARBA" id="ARBA00023125"/>
    </source>
</evidence>
<name>A0ABV7F091_9BURK</name>
<dbReference type="Pfam" id="PF00126">
    <property type="entry name" value="HTH_1"/>
    <property type="match status" value="1"/>
</dbReference>
<organism evidence="6 7">
    <name type="scientific">Undibacterium arcticum</name>
    <dbReference type="NCBI Taxonomy" id="1762892"/>
    <lineage>
        <taxon>Bacteria</taxon>
        <taxon>Pseudomonadati</taxon>
        <taxon>Pseudomonadota</taxon>
        <taxon>Betaproteobacteria</taxon>
        <taxon>Burkholderiales</taxon>
        <taxon>Oxalobacteraceae</taxon>
        <taxon>Undibacterium</taxon>
    </lineage>
</organism>
<dbReference type="SUPFAM" id="SSF46785">
    <property type="entry name" value="Winged helix' DNA-binding domain"/>
    <property type="match status" value="1"/>
</dbReference>
<accession>A0ABV7F091</accession>
<evidence type="ECO:0000259" key="5">
    <source>
        <dbReference type="PROSITE" id="PS50931"/>
    </source>
</evidence>
<dbReference type="EMBL" id="JBHRTP010000018">
    <property type="protein sequence ID" value="MFC3107578.1"/>
    <property type="molecule type" value="Genomic_DNA"/>
</dbReference>
<evidence type="ECO:0000256" key="2">
    <source>
        <dbReference type="ARBA" id="ARBA00023015"/>
    </source>
</evidence>
<dbReference type="SUPFAM" id="SSF53850">
    <property type="entry name" value="Periplasmic binding protein-like II"/>
    <property type="match status" value="1"/>
</dbReference>
<dbReference type="InterPro" id="IPR036390">
    <property type="entry name" value="WH_DNA-bd_sf"/>
</dbReference>
<dbReference type="PROSITE" id="PS50931">
    <property type="entry name" value="HTH_LYSR"/>
    <property type="match status" value="1"/>
</dbReference>
<dbReference type="RefSeq" id="WP_390321768.1">
    <property type="nucleotide sequence ID" value="NZ_JBHRTP010000018.1"/>
</dbReference>
<feature type="domain" description="HTH lysR-type" evidence="5">
    <location>
        <begin position="1"/>
        <end position="59"/>
    </location>
</feature>
<dbReference type="InterPro" id="IPR036388">
    <property type="entry name" value="WH-like_DNA-bd_sf"/>
</dbReference>
<evidence type="ECO:0000313" key="7">
    <source>
        <dbReference type="Proteomes" id="UP001595530"/>
    </source>
</evidence>
<keyword evidence="4" id="KW-0804">Transcription</keyword>
<comment type="similarity">
    <text evidence="1">Belongs to the LysR transcriptional regulatory family.</text>
</comment>
<keyword evidence="2" id="KW-0805">Transcription regulation</keyword>
<dbReference type="InterPro" id="IPR000847">
    <property type="entry name" value="LysR_HTH_N"/>
</dbReference>
<keyword evidence="3" id="KW-0238">DNA-binding</keyword>
<dbReference type="Gene3D" id="1.10.10.10">
    <property type="entry name" value="Winged helix-like DNA-binding domain superfamily/Winged helix DNA-binding domain"/>
    <property type="match status" value="1"/>
</dbReference>
<evidence type="ECO:0000256" key="1">
    <source>
        <dbReference type="ARBA" id="ARBA00009437"/>
    </source>
</evidence>
<proteinExistence type="inferred from homology"/>
<dbReference type="Pfam" id="PF03466">
    <property type="entry name" value="LysR_substrate"/>
    <property type="match status" value="1"/>
</dbReference>
<dbReference type="Proteomes" id="UP001595530">
    <property type="component" value="Unassembled WGS sequence"/>
</dbReference>
<dbReference type="Gene3D" id="3.40.190.290">
    <property type="match status" value="1"/>
</dbReference>
<evidence type="ECO:0000313" key="6">
    <source>
        <dbReference type="EMBL" id="MFC3107578.1"/>
    </source>
</evidence>
<comment type="caution">
    <text evidence="6">The sequence shown here is derived from an EMBL/GenBank/DDBJ whole genome shotgun (WGS) entry which is preliminary data.</text>
</comment>
<dbReference type="InterPro" id="IPR005119">
    <property type="entry name" value="LysR_subst-bd"/>
</dbReference>
<dbReference type="PANTHER" id="PTHR30537">
    <property type="entry name" value="HTH-TYPE TRANSCRIPTIONAL REGULATOR"/>
    <property type="match status" value="1"/>
</dbReference>
<reference evidence="7" key="1">
    <citation type="journal article" date="2019" name="Int. J. Syst. Evol. Microbiol.">
        <title>The Global Catalogue of Microorganisms (GCM) 10K type strain sequencing project: providing services to taxonomists for standard genome sequencing and annotation.</title>
        <authorList>
            <consortium name="The Broad Institute Genomics Platform"/>
            <consortium name="The Broad Institute Genome Sequencing Center for Infectious Disease"/>
            <person name="Wu L."/>
            <person name="Ma J."/>
        </authorList>
    </citation>
    <scope>NUCLEOTIDE SEQUENCE [LARGE SCALE GENOMIC DNA]</scope>
    <source>
        <strain evidence="7">KCTC 42986</strain>
    </source>
</reference>
<sequence length="304" mass="32947">MDLFHAMKVFVKVADAGSLSGAARALALSNPSVTRLLAELESHVGARLFNRSTRRLSLTEAGAAYLERCRQVLLDIDDAALAAGRGAAEPSGTLRINAPVSFAVNHLGPVLAQYAARYPQVHLDVTLSDRVVDLVDEGYDLAIRIGRIRDSSLVARQIAPLRMLLCAAPSYLASHGTPATPRDLAQHVCLHYSYWSTRDEWQFARDGKTHAVRIRGSLQANNGDLLRAAALAGMGIILQPSFIIGDDVRRGTLIPLLPDYQAAAGAIHAVYPSRRYLSAKVRTFVDFLVERFGAVPEWDAGLVG</sequence>
<protein>
    <submittedName>
        <fullName evidence="6">LysR family transcriptional regulator</fullName>
    </submittedName>
</protein>
<gene>
    <name evidence="6" type="ORF">ACFOFO_06325</name>
</gene>